<accession>A0A8K0JZI1</accession>
<evidence type="ECO:0000256" key="2">
    <source>
        <dbReference type="ARBA" id="ARBA00006364"/>
    </source>
</evidence>
<comment type="caution">
    <text evidence="8">The sequence shown here is derived from an EMBL/GenBank/DDBJ whole genome shotgun (WGS) entry which is preliminary data.</text>
</comment>
<evidence type="ECO:0000256" key="1">
    <source>
        <dbReference type="ARBA" id="ARBA00004651"/>
    </source>
</evidence>
<protein>
    <recommendedName>
        <fullName evidence="7">Sodium/potassium-transporting ATPase subunit beta-1-interacting protein</fullName>
        <shortName evidence="7">Na(+)/K(+)-transporting ATPase subunit beta-1-interacting protein</shortName>
    </recommendedName>
</protein>
<gene>
    <name evidence="8" type="ORF">J437_LFUL003074</name>
</gene>
<keyword evidence="9" id="KW-1185">Reference proteome</keyword>
<evidence type="ECO:0000256" key="4">
    <source>
        <dbReference type="ARBA" id="ARBA00022692"/>
    </source>
</evidence>
<keyword evidence="5 7" id="KW-1133">Transmembrane helix</keyword>
<organism evidence="8 9">
    <name type="scientific">Ladona fulva</name>
    <name type="common">Scarce chaser dragonfly</name>
    <name type="synonym">Libellula fulva</name>
    <dbReference type="NCBI Taxonomy" id="123851"/>
    <lineage>
        <taxon>Eukaryota</taxon>
        <taxon>Metazoa</taxon>
        <taxon>Ecdysozoa</taxon>
        <taxon>Arthropoda</taxon>
        <taxon>Hexapoda</taxon>
        <taxon>Insecta</taxon>
        <taxon>Pterygota</taxon>
        <taxon>Palaeoptera</taxon>
        <taxon>Odonata</taxon>
        <taxon>Epiprocta</taxon>
        <taxon>Anisoptera</taxon>
        <taxon>Libelluloidea</taxon>
        <taxon>Libellulidae</taxon>
        <taxon>Ladona</taxon>
    </lineage>
</organism>
<feature type="transmembrane region" description="Helical" evidence="7">
    <location>
        <begin position="34"/>
        <end position="55"/>
    </location>
</feature>
<proteinExistence type="inferred from homology"/>
<comment type="caution">
    <text evidence="7">Lacks conserved residue(s) required for the propagation of feature annotation.</text>
</comment>
<reference evidence="8" key="2">
    <citation type="submission" date="2017-10" db="EMBL/GenBank/DDBJ databases">
        <title>Ladona fulva Genome sequencing and assembly.</title>
        <authorList>
            <person name="Murali S."/>
            <person name="Richards S."/>
            <person name="Bandaranaike D."/>
            <person name="Bellair M."/>
            <person name="Blankenburg K."/>
            <person name="Chao H."/>
            <person name="Dinh H."/>
            <person name="Doddapaneni H."/>
            <person name="Dugan-Rocha S."/>
            <person name="Elkadiri S."/>
            <person name="Gnanaolivu R."/>
            <person name="Hernandez B."/>
            <person name="Skinner E."/>
            <person name="Javaid M."/>
            <person name="Lee S."/>
            <person name="Li M."/>
            <person name="Ming W."/>
            <person name="Munidasa M."/>
            <person name="Muniz J."/>
            <person name="Nguyen L."/>
            <person name="Hughes D."/>
            <person name="Osuji N."/>
            <person name="Pu L.-L."/>
            <person name="Puazo M."/>
            <person name="Qu C."/>
            <person name="Quiroz J."/>
            <person name="Raj R."/>
            <person name="Weissenberger G."/>
            <person name="Xin Y."/>
            <person name="Zou X."/>
            <person name="Han Y."/>
            <person name="Worley K."/>
            <person name="Muzny D."/>
            <person name="Gibbs R."/>
        </authorList>
    </citation>
    <scope>NUCLEOTIDE SEQUENCE</scope>
    <source>
        <strain evidence="8">Sampled in the wild</strain>
    </source>
</reference>
<keyword evidence="4 7" id="KW-0812">Transmembrane</keyword>
<evidence type="ECO:0000256" key="7">
    <source>
        <dbReference type="RuleBase" id="RU368041"/>
    </source>
</evidence>
<name>A0A8K0JZI1_LADFU</name>
<evidence type="ECO:0000256" key="6">
    <source>
        <dbReference type="ARBA" id="ARBA00023136"/>
    </source>
</evidence>
<dbReference type="InterPro" id="IPR008516">
    <property type="entry name" value="Na/K-Atpase_Interacting"/>
</dbReference>
<dbReference type="PANTHER" id="PTHR13084">
    <property type="entry name" value="T-CELL LYMPHOMA BREAKPOINT-ASSOCIATED TARGET 1-RELATED"/>
    <property type="match status" value="1"/>
</dbReference>
<dbReference type="Proteomes" id="UP000792457">
    <property type="component" value="Unassembled WGS sequence"/>
</dbReference>
<dbReference type="OrthoDB" id="8193111at2759"/>
<comment type="subcellular location">
    <subcellularLocation>
        <location evidence="1 7">Cell membrane</location>
        <topology evidence="1 7">Multi-pass membrane protein</topology>
    </subcellularLocation>
</comment>
<evidence type="ECO:0000256" key="5">
    <source>
        <dbReference type="ARBA" id="ARBA00022989"/>
    </source>
</evidence>
<dbReference type="EMBL" id="KZ308204">
    <property type="protein sequence ID" value="KAG8224640.1"/>
    <property type="molecule type" value="Genomic_DNA"/>
</dbReference>
<keyword evidence="3 7" id="KW-1003">Cell membrane</keyword>
<evidence type="ECO:0000313" key="9">
    <source>
        <dbReference type="Proteomes" id="UP000792457"/>
    </source>
</evidence>
<dbReference type="GO" id="GO:0005886">
    <property type="term" value="C:plasma membrane"/>
    <property type="evidence" value="ECO:0007669"/>
    <property type="project" value="UniProtKB-SubCell"/>
</dbReference>
<evidence type="ECO:0000313" key="8">
    <source>
        <dbReference type="EMBL" id="KAG8224640.1"/>
    </source>
</evidence>
<feature type="transmembrane region" description="Helical" evidence="7">
    <location>
        <begin position="62"/>
        <end position="86"/>
    </location>
</feature>
<sequence length="214" mass="23951">MGFCTRRHFFLVICVLQMIATIERQIFDFLGYMWAPILANFFQIIFVIFGFFGAYQYRSKYIIAFCIWSIIWIGWNIFIICFYLNVGILDKEGDALNFGTSSVSWWEVNGAGCKPSYASPPVTSTSRPTIPSFSTDSDGGTLETVLSSHVTLDPVGEFAPYRPLRPTSISGCLLSYEHVEVLHAAINCLLAVSNPNARSIFISLSLIGDLRKVT</sequence>
<evidence type="ECO:0000256" key="3">
    <source>
        <dbReference type="ARBA" id="ARBA00022475"/>
    </source>
</evidence>
<comment type="similarity">
    <text evidence="2 7">Belongs to the NKAIN family.</text>
</comment>
<keyword evidence="6 7" id="KW-0472">Membrane</keyword>
<dbReference type="GO" id="GO:0002028">
    <property type="term" value="P:regulation of sodium ion transport"/>
    <property type="evidence" value="ECO:0007669"/>
    <property type="project" value="UniProtKB-UniRule"/>
</dbReference>
<dbReference type="AlphaFoldDB" id="A0A8K0JZI1"/>
<dbReference type="PANTHER" id="PTHR13084:SF6">
    <property type="entry name" value="SODIUM_POTASSIUM-TRANSPORTING ATPASE SUBUNIT BETA-1-INTERACTING PROTEIN"/>
    <property type="match status" value="1"/>
</dbReference>
<reference evidence="8" key="1">
    <citation type="submission" date="2013-04" db="EMBL/GenBank/DDBJ databases">
        <authorList>
            <person name="Qu J."/>
            <person name="Murali S.C."/>
            <person name="Bandaranaike D."/>
            <person name="Bellair M."/>
            <person name="Blankenburg K."/>
            <person name="Chao H."/>
            <person name="Dinh H."/>
            <person name="Doddapaneni H."/>
            <person name="Downs B."/>
            <person name="Dugan-Rocha S."/>
            <person name="Elkadiri S."/>
            <person name="Gnanaolivu R.D."/>
            <person name="Hernandez B."/>
            <person name="Javaid M."/>
            <person name="Jayaseelan J.C."/>
            <person name="Lee S."/>
            <person name="Li M."/>
            <person name="Ming W."/>
            <person name="Munidasa M."/>
            <person name="Muniz J."/>
            <person name="Nguyen L."/>
            <person name="Ongeri F."/>
            <person name="Osuji N."/>
            <person name="Pu L.-L."/>
            <person name="Puazo M."/>
            <person name="Qu C."/>
            <person name="Quiroz J."/>
            <person name="Raj R."/>
            <person name="Weissenberger G."/>
            <person name="Xin Y."/>
            <person name="Zou X."/>
            <person name="Han Y."/>
            <person name="Richards S."/>
            <person name="Worley K."/>
            <person name="Muzny D."/>
            <person name="Gibbs R."/>
        </authorList>
    </citation>
    <scope>NUCLEOTIDE SEQUENCE</scope>
    <source>
        <strain evidence="8">Sampled in the wild</strain>
    </source>
</reference>
<dbReference type="Pfam" id="PF05640">
    <property type="entry name" value="NKAIN"/>
    <property type="match status" value="1"/>
</dbReference>